<evidence type="ECO:0000256" key="1">
    <source>
        <dbReference type="ARBA" id="ARBA00001946"/>
    </source>
</evidence>
<dbReference type="GO" id="GO:0019878">
    <property type="term" value="P:lysine biosynthetic process via aminoadipic acid"/>
    <property type="evidence" value="ECO:0007669"/>
    <property type="project" value="TreeGrafter"/>
</dbReference>
<dbReference type="InterPro" id="IPR050559">
    <property type="entry name" value="P-Pant_transferase_sf"/>
</dbReference>
<dbReference type="GO" id="GO:0017000">
    <property type="term" value="P:antibiotic biosynthetic process"/>
    <property type="evidence" value="ECO:0007669"/>
    <property type="project" value="UniProtKB-KW"/>
</dbReference>
<evidence type="ECO:0000259" key="8">
    <source>
        <dbReference type="Pfam" id="PF22624"/>
    </source>
</evidence>
<evidence type="ECO:0000256" key="5">
    <source>
        <dbReference type="ARBA" id="ARBA00022842"/>
    </source>
</evidence>
<name>A0A2G6Q4W8_9BACI</name>
<dbReference type="Proteomes" id="UP000228484">
    <property type="component" value="Unassembled WGS sequence"/>
</dbReference>
<dbReference type="PANTHER" id="PTHR12215:SF10">
    <property type="entry name" value="L-AMINOADIPATE-SEMIALDEHYDE DEHYDROGENASE-PHOSPHOPANTETHEINYL TRANSFERASE"/>
    <property type="match status" value="1"/>
</dbReference>
<keyword evidence="6" id="KW-0045">Antibiotic biosynthesis</keyword>
<reference evidence="9 10" key="1">
    <citation type="submission" date="2017-09" db="EMBL/GenBank/DDBJ databases">
        <title>Biocontrol bacteria screening and application from spent mushroom substrate.</title>
        <authorList>
            <person name="Sun X."/>
        </authorList>
    </citation>
    <scope>NUCLEOTIDE SEQUENCE [LARGE SCALE GENOMIC DNA]</scope>
    <source>
        <strain evidence="9 10">100374</strain>
    </source>
</reference>
<dbReference type="InterPro" id="IPR055066">
    <property type="entry name" value="AASDHPPT_N"/>
</dbReference>
<dbReference type="InterPro" id="IPR004568">
    <property type="entry name" value="Ppantetheine-prot_Trfase_dom"/>
</dbReference>
<evidence type="ECO:0000256" key="2">
    <source>
        <dbReference type="ARBA" id="ARBA00010990"/>
    </source>
</evidence>
<dbReference type="GO" id="GO:0000287">
    <property type="term" value="F:magnesium ion binding"/>
    <property type="evidence" value="ECO:0007669"/>
    <property type="project" value="InterPro"/>
</dbReference>
<keyword evidence="10" id="KW-1185">Reference proteome</keyword>
<gene>
    <name evidence="9" type="ORF">CO726_29710</name>
</gene>
<protein>
    <submittedName>
        <fullName evidence="9">4-phosphopantetheinyl transferase</fullName>
    </submittedName>
</protein>
<dbReference type="InterPro" id="IPR037143">
    <property type="entry name" value="4-PPantetheinyl_Trfase_dom_sf"/>
</dbReference>
<dbReference type="GO" id="GO:0006633">
    <property type="term" value="P:fatty acid biosynthetic process"/>
    <property type="evidence" value="ECO:0007669"/>
    <property type="project" value="InterPro"/>
</dbReference>
<dbReference type="SUPFAM" id="SSF56214">
    <property type="entry name" value="4'-phosphopantetheinyl transferase"/>
    <property type="match status" value="2"/>
</dbReference>
<dbReference type="Pfam" id="PF01648">
    <property type="entry name" value="ACPS"/>
    <property type="match status" value="1"/>
</dbReference>
<dbReference type="Gene3D" id="3.90.470.20">
    <property type="entry name" value="4'-phosphopantetheinyl transferase domain"/>
    <property type="match status" value="2"/>
</dbReference>
<comment type="cofactor">
    <cofactor evidence="1">
        <name>Mg(2+)</name>
        <dbReference type="ChEBI" id="CHEBI:18420"/>
    </cofactor>
</comment>
<dbReference type="GO" id="GO:0005829">
    <property type="term" value="C:cytosol"/>
    <property type="evidence" value="ECO:0007669"/>
    <property type="project" value="TreeGrafter"/>
</dbReference>
<sequence length="238" mass="27812">MCSIYAIKKLKTMDETTYNSLLNLVSIEKKRKIERYKKKEDAYRTLLGDVMIRSIICKRYKISNQDIKYNYNKYGKPDWIGDEFFCFNISHSGDWIVCIVGNTSVGIDIEQIRPIELETISQLFSMKEIENLNLKVLTEKNDYFYDLWTLKESYIKAIGTGLSTPFNSFTIKKNEEEGISINQDETNSAYFFKQYHIDSDYKLSVCANSNQFPHKVILKNINEIIHDISETDSISIYS</sequence>
<evidence type="ECO:0000256" key="3">
    <source>
        <dbReference type="ARBA" id="ARBA00022679"/>
    </source>
</evidence>
<feature type="domain" description="4'-phosphopantetheinyl transferase N-terminal" evidence="8">
    <location>
        <begin position="16"/>
        <end position="98"/>
    </location>
</feature>
<evidence type="ECO:0000259" key="7">
    <source>
        <dbReference type="Pfam" id="PF01648"/>
    </source>
</evidence>
<organism evidence="9 10">
    <name type="scientific">Bacillus fungorum</name>
    <dbReference type="NCBI Taxonomy" id="2039284"/>
    <lineage>
        <taxon>Bacteria</taxon>
        <taxon>Bacillati</taxon>
        <taxon>Bacillota</taxon>
        <taxon>Bacilli</taxon>
        <taxon>Bacillales</taxon>
        <taxon>Bacillaceae</taxon>
        <taxon>Bacillus</taxon>
    </lineage>
</organism>
<evidence type="ECO:0000256" key="6">
    <source>
        <dbReference type="ARBA" id="ARBA00023194"/>
    </source>
</evidence>
<evidence type="ECO:0000256" key="4">
    <source>
        <dbReference type="ARBA" id="ARBA00022723"/>
    </source>
</evidence>
<dbReference type="GO" id="GO:0008897">
    <property type="term" value="F:holo-[acyl-carrier-protein] synthase activity"/>
    <property type="evidence" value="ECO:0007669"/>
    <property type="project" value="InterPro"/>
</dbReference>
<evidence type="ECO:0000313" key="9">
    <source>
        <dbReference type="EMBL" id="PIE91867.1"/>
    </source>
</evidence>
<dbReference type="InterPro" id="IPR008278">
    <property type="entry name" value="4-PPantetheinyl_Trfase_dom"/>
</dbReference>
<dbReference type="EMBL" id="NWUW01000063">
    <property type="protein sequence ID" value="PIE91867.1"/>
    <property type="molecule type" value="Genomic_DNA"/>
</dbReference>
<dbReference type="Pfam" id="PF22624">
    <property type="entry name" value="AASDHPPT_N"/>
    <property type="match status" value="1"/>
</dbReference>
<comment type="caution">
    <text evidence="9">The sequence shown here is derived from an EMBL/GenBank/DDBJ whole genome shotgun (WGS) entry which is preliminary data.</text>
</comment>
<keyword evidence="3 9" id="KW-0808">Transferase</keyword>
<comment type="similarity">
    <text evidence="2">Belongs to the P-Pant transferase superfamily. Gsp/Sfp/HetI/AcpT family.</text>
</comment>
<dbReference type="NCBIfam" id="TIGR00556">
    <property type="entry name" value="pantethn_trn"/>
    <property type="match status" value="1"/>
</dbReference>
<keyword evidence="5" id="KW-0460">Magnesium</keyword>
<proteinExistence type="inferred from homology"/>
<dbReference type="AlphaFoldDB" id="A0A2G6Q4W8"/>
<dbReference type="PANTHER" id="PTHR12215">
    <property type="entry name" value="PHOSPHOPANTETHEINE TRANSFERASE"/>
    <property type="match status" value="1"/>
</dbReference>
<feature type="domain" description="4'-phosphopantetheinyl transferase" evidence="7">
    <location>
        <begin position="104"/>
        <end position="206"/>
    </location>
</feature>
<accession>A0A2G6Q4W8</accession>
<evidence type="ECO:0000313" key="10">
    <source>
        <dbReference type="Proteomes" id="UP000228484"/>
    </source>
</evidence>
<keyword evidence="4" id="KW-0479">Metal-binding</keyword>